<evidence type="ECO:0000256" key="8">
    <source>
        <dbReference type="HAMAP-Rule" id="MF_00375"/>
    </source>
</evidence>
<dbReference type="InterPro" id="IPR015424">
    <property type="entry name" value="PyrdxlP-dep_Trfase"/>
</dbReference>
<feature type="coiled-coil region" evidence="9">
    <location>
        <begin position="314"/>
        <end position="341"/>
    </location>
</feature>
<dbReference type="FunFam" id="3.40.640.10:FF:000021">
    <property type="entry name" value="Glutamate-1-semialdehyde 2,1-aminomutase"/>
    <property type="match status" value="1"/>
</dbReference>
<dbReference type="EMBL" id="MSDW01000001">
    <property type="protein sequence ID" value="OKY79126.1"/>
    <property type="molecule type" value="Genomic_DNA"/>
</dbReference>
<dbReference type="InterPro" id="IPR015422">
    <property type="entry name" value="PyrdxlP-dep_Trfase_small"/>
</dbReference>
<dbReference type="Pfam" id="PF00202">
    <property type="entry name" value="Aminotran_3"/>
    <property type="match status" value="1"/>
</dbReference>
<evidence type="ECO:0000313" key="11">
    <source>
        <dbReference type="Proteomes" id="UP000185744"/>
    </source>
</evidence>
<comment type="pathway">
    <text evidence="3">Porphyrin-containing compound metabolism; protoporphyrin-IX biosynthesis; 5-aminolevulinate from L-glutamyl-tRNA(Glu): step 2/2.</text>
</comment>
<dbReference type="InterPro" id="IPR004639">
    <property type="entry name" value="4pyrrol_synth_GluAld_NH2Trfase"/>
</dbReference>
<dbReference type="UniPathway" id="UPA00251">
    <property type="reaction ID" value="UER00317"/>
</dbReference>
<dbReference type="AlphaFoldDB" id="A0A1Q6DXN5"/>
<comment type="cofactor">
    <cofactor evidence="2 8">
        <name>pyridoxal 5'-phosphate</name>
        <dbReference type="ChEBI" id="CHEBI:597326"/>
    </cofactor>
</comment>
<evidence type="ECO:0000256" key="9">
    <source>
        <dbReference type="SAM" id="Coils"/>
    </source>
</evidence>
<dbReference type="FunCoup" id="A0A1Q6DXN5">
    <property type="interactions" value="132"/>
</dbReference>
<keyword evidence="6 8" id="KW-0413">Isomerase</keyword>
<reference evidence="10" key="1">
    <citation type="submission" date="2016-12" db="EMBL/GenBank/DDBJ databases">
        <title>Discovery of methanogenic haloarchaea.</title>
        <authorList>
            <person name="Sorokin D.Y."/>
            <person name="Makarova K.S."/>
            <person name="Abbas B."/>
            <person name="Ferrer M."/>
            <person name="Golyshin P.N."/>
        </authorList>
    </citation>
    <scope>NUCLEOTIDE SEQUENCE [LARGE SCALE GENOMIC DNA]</scope>
    <source>
        <strain evidence="10">HMET1</strain>
    </source>
</reference>
<dbReference type="GO" id="GO:0005737">
    <property type="term" value="C:cytoplasm"/>
    <property type="evidence" value="ECO:0007669"/>
    <property type="project" value="UniProtKB-SubCell"/>
</dbReference>
<dbReference type="NCBIfam" id="NF000818">
    <property type="entry name" value="PRK00062.1"/>
    <property type="match status" value="1"/>
</dbReference>
<evidence type="ECO:0000256" key="1">
    <source>
        <dbReference type="ARBA" id="ARBA00001579"/>
    </source>
</evidence>
<comment type="caution">
    <text evidence="10">The sequence shown here is derived from an EMBL/GenBank/DDBJ whole genome shotgun (WGS) entry which is preliminary data.</text>
</comment>
<evidence type="ECO:0000256" key="4">
    <source>
        <dbReference type="ARBA" id="ARBA00008981"/>
    </source>
</evidence>
<dbReference type="InterPro" id="IPR005814">
    <property type="entry name" value="Aminotrans_3"/>
</dbReference>
<dbReference type="PANTHER" id="PTHR43713">
    <property type="entry name" value="GLUTAMATE-1-SEMIALDEHYDE 2,1-AMINOMUTASE"/>
    <property type="match status" value="1"/>
</dbReference>
<keyword evidence="8" id="KW-0963">Cytoplasm</keyword>
<dbReference type="Proteomes" id="UP000185744">
    <property type="component" value="Unassembled WGS sequence"/>
</dbReference>
<dbReference type="EC" id="5.4.3.8" evidence="8"/>
<dbReference type="GO" id="GO:0006782">
    <property type="term" value="P:protoporphyrinogen IX biosynthetic process"/>
    <property type="evidence" value="ECO:0007669"/>
    <property type="project" value="UniProtKB-UniRule"/>
</dbReference>
<sequence>MSEFNESKELFKEAKRYLAGGVNSPARAYDPFPIFMEKAEGTKIYSTKGKKFIDYSLAFGPQIVGHKHPKVKEKVLDQIEKGWAFGTSTELETKVAKKIVNRYNSIDKIRTVNTGTEATMTAIRLARGYTGRDKIVKFEGGYHGSHDSVLVKAGSGASTHGAPDSPGVPKDLAKETIVAPWNNKEKIKEIFKKEGDNIAAIIAEPIFGNAGCIPPSDGFLDLLRDLTKENDSLLILDEVITGFRVSKSGAQGYFDIDPDITTLGKIAGGGFPIGILGGHEEVMSEVSPEGDVYQAGTFSGNPVTMAGSLATLEVLEEENVIEEANENGEKIRAKLRQELNEYPTLVQGISSMFSFFLTNQETVRSYNDVQECDFDLYEKFHRELAKKGTYFPPSQYEISFVSHKHTEEEIDQTVDSIKKVLEKIT</sequence>
<evidence type="ECO:0000256" key="7">
    <source>
        <dbReference type="ARBA" id="ARBA00023244"/>
    </source>
</evidence>
<keyword evidence="11" id="KW-1185">Reference proteome</keyword>
<protein>
    <recommendedName>
        <fullName evidence="8">Glutamate-1-semialdehyde 2,1-aminomutase</fullName>
        <shortName evidence="8">GSA</shortName>
        <ecNumber evidence="8">5.4.3.8</ecNumber>
    </recommendedName>
    <alternativeName>
        <fullName evidence="8">Glutamate-1-semialdehyde aminotransferase</fullName>
        <shortName evidence="8">GSA-AT</shortName>
    </alternativeName>
</protein>
<evidence type="ECO:0000256" key="3">
    <source>
        <dbReference type="ARBA" id="ARBA00004819"/>
    </source>
</evidence>
<keyword evidence="10" id="KW-0808">Transferase</keyword>
<organism evidence="10 11">
    <name type="scientific">Methanohalarchaeum thermophilum</name>
    <dbReference type="NCBI Taxonomy" id="1903181"/>
    <lineage>
        <taxon>Archaea</taxon>
        <taxon>Methanobacteriati</taxon>
        <taxon>Methanobacteriota</taxon>
        <taxon>Methanonatronarchaeia</taxon>
        <taxon>Methanonatronarchaeales</taxon>
        <taxon>Methanonatronarchaeaceae</taxon>
        <taxon>Candidatus Methanohalarchaeum</taxon>
    </lineage>
</organism>
<evidence type="ECO:0000256" key="2">
    <source>
        <dbReference type="ARBA" id="ARBA00001933"/>
    </source>
</evidence>
<evidence type="ECO:0000256" key="6">
    <source>
        <dbReference type="ARBA" id="ARBA00023235"/>
    </source>
</evidence>
<dbReference type="InParanoid" id="A0A1Q6DXN5"/>
<evidence type="ECO:0000256" key="5">
    <source>
        <dbReference type="ARBA" id="ARBA00022898"/>
    </source>
</evidence>
<keyword evidence="9" id="KW-0175">Coiled coil</keyword>
<proteinExistence type="inferred from homology"/>
<keyword evidence="5 8" id="KW-0663">Pyridoxal phosphate</keyword>
<name>A0A1Q6DXN5_METT1</name>
<dbReference type="PROSITE" id="PS00600">
    <property type="entry name" value="AA_TRANSFER_CLASS_3"/>
    <property type="match status" value="1"/>
</dbReference>
<dbReference type="GO" id="GO:0030170">
    <property type="term" value="F:pyridoxal phosphate binding"/>
    <property type="evidence" value="ECO:0007669"/>
    <property type="project" value="InterPro"/>
</dbReference>
<dbReference type="Gene3D" id="3.40.640.10">
    <property type="entry name" value="Type I PLP-dependent aspartate aminotransferase-like (Major domain)"/>
    <property type="match status" value="1"/>
</dbReference>
<accession>A0A1Q6DXN5</accession>
<dbReference type="CDD" id="cd00610">
    <property type="entry name" value="OAT_like"/>
    <property type="match status" value="1"/>
</dbReference>
<dbReference type="InterPro" id="IPR015421">
    <property type="entry name" value="PyrdxlP-dep_Trfase_major"/>
</dbReference>
<keyword evidence="7 8" id="KW-0627">Porphyrin biosynthesis</keyword>
<dbReference type="NCBIfam" id="TIGR00713">
    <property type="entry name" value="hemL"/>
    <property type="match status" value="1"/>
</dbReference>
<feature type="modified residue" description="N6-(pyridoxal phosphate)lysine" evidence="8">
    <location>
        <position position="265"/>
    </location>
</feature>
<dbReference type="SUPFAM" id="SSF53383">
    <property type="entry name" value="PLP-dependent transferases"/>
    <property type="match status" value="1"/>
</dbReference>
<dbReference type="STRING" id="1903181.BTN85_1633"/>
<gene>
    <name evidence="8" type="primary">hemL</name>
    <name evidence="10" type="ORF">BTN85_1633</name>
</gene>
<dbReference type="InterPro" id="IPR049704">
    <property type="entry name" value="Aminotrans_3_PPA_site"/>
</dbReference>
<comment type="catalytic activity">
    <reaction evidence="1 8">
        <text>(S)-4-amino-5-oxopentanoate = 5-aminolevulinate</text>
        <dbReference type="Rhea" id="RHEA:14265"/>
        <dbReference type="ChEBI" id="CHEBI:57501"/>
        <dbReference type="ChEBI" id="CHEBI:356416"/>
        <dbReference type="EC" id="5.4.3.8"/>
    </reaction>
</comment>
<dbReference type="GO" id="GO:0008483">
    <property type="term" value="F:transaminase activity"/>
    <property type="evidence" value="ECO:0007669"/>
    <property type="project" value="UniProtKB-KW"/>
</dbReference>
<comment type="subcellular location">
    <subcellularLocation>
        <location evidence="8">Cytoplasm</location>
    </subcellularLocation>
</comment>
<dbReference type="Gene3D" id="3.90.1150.10">
    <property type="entry name" value="Aspartate Aminotransferase, domain 1"/>
    <property type="match status" value="1"/>
</dbReference>
<dbReference type="PANTHER" id="PTHR43713:SF3">
    <property type="entry name" value="GLUTAMATE-1-SEMIALDEHYDE 2,1-AMINOMUTASE 1, CHLOROPLASTIC-RELATED"/>
    <property type="match status" value="1"/>
</dbReference>
<evidence type="ECO:0000313" key="10">
    <source>
        <dbReference type="EMBL" id="OKY79126.1"/>
    </source>
</evidence>
<keyword evidence="10" id="KW-0032">Aminotransferase</keyword>
<dbReference type="GO" id="GO:0042286">
    <property type="term" value="F:glutamate-1-semialdehyde 2,1-aminomutase activity"/>
    <property type="evidence" value="ECO:0007669"/>
    <property type="project" value="UniProtKB-UniRule"/>
</dbReference>
<dbReference type="HAMAP" id="MF_00375">
    <property type="entry name" value="HemL_aminotrans_3"/>
    <property type="match status" value="1"/>
</dbReference>
<comment type="similarity">
    <text evidence="4 8">Belongs to the class-III pyridoxal-phosphate-dependent aminotransferase family. HemL subfamily.</text>
</comment>